<dbReference type="OrthoDB" id="1939092at2759"/>
<feature type="compositionally biased region" description="Polar residues" evidence="1">
    <location>
        <begin position="119"/>
        <end position="134"/>
    </location>
</feature>
<feature type="region of interest" description="Disordered" evidence="1">
    <location>
        <begin position="1"/>
        <end position="92"/>
    </location>
</feature>
<name>A0A5A7Q108_STRAF</name>
<dbReference type="AlphaFoldDB" id="A0A5A7Q108"/>
<comment type="caution">
    <text evidence="2">The sequence shown here is derived from an EMBL/GenBank/DDBJ whole genome shotgun (WGS) entry which is preliminary data.</text>
</comment>
<feature type="compositionally biased region" description="Polar residues" evidence="1">
    <location>
        <begin position="271"/>
        <end position="282"/>
    </location>
</feature>
<evidence type="ECO:0000313" key="2">
    <source>
        <dbReference type="EMBL" id="GER38823.1"/>
    </source>
</evidence>
<feature type="compositionally biased region" description="Polar residues" evidence="1">
    <location>
        <begin position="79"/>
        <end position="92"/>
    </location>
</feature>
<feature type="compositionally biased region" description="Low complexity" evidence="1">
    <location>
        <begin position="51"/>
        <end position="64"/>
    </location>
</feature>
<proteinExistence type="predicted"/>
<organism evidence="2 3">
    <name type="scientific">Striga asiatica</name>
    <name type="common">Asiatic witchweed</name>
    <name type="synonym">Buchnera asiatica</name>
    <dbReference type="NCBI Taxonomy" id="4170"/>
    <lineage>
        <taxon>Eukaryota</taxon>
        <taxon>Viridiplantae</taxon>
        <taxon>Streptophyta</taxon>
        <taxon>Embryophyta</taxon>
        <taxon>Tracheophyta</taxon>
        <taxon>Spermatophyta</taxon>
        <taxon>Magnoliopsida</taxon>
        <taxon>eudicotyledons</taxon>
        <taxon>Gunneridae</taxon>
        <taxon>Pentapetalae</taxon>
        <taxon>asterids</taxon>
        <taxon>lamiids</taxon>
        <taxon>Lamiales</taxon>
        <taxon>Orobanchaceae</taxon>
        <taxon>Buchnereae</taxon>
        <taxon>Striga</taxon>
    </lineage>
</organism>
<dbReference type="PANTHER" id="PTHR34281:SF2">
    <property type="entry name" value="PROTEIN EARLY FLOWERING 3"/>
    <property type="match status" value="1"/>
</dbReference>
<feature type="region of interest" description="Disordered" evidence="1">
    <location>
        <begin position="410"/>
        <end position="437"/>
    </location>
</feature>
<evidence type="ECO:0000256" key="1">
    <source>
        <dbReference type="SAM" id="MobiDB-lite"/>
    </source>
</evidence>
<dbReference type="EMBL" id="BKCP01005528">
    <property type="protein sequence ID" value="GER38823.1"/>
    <property type="molecule type" value="Genomic_DNA"/>
</dbReference>
<evidence type="ECO:0000313" key="3">
    <source>
        <dbReference type="Proteomes" id="UP000325081"/>
    </source>
</evidence>
<dbReference type="PANTHER" id="PTHR34281">
    <property type="entry name" value="PROTEIN EARLY FLOWERING 3"/>
    <property type="match status" value="1"/>
</dbReference>
<dbReference type="GO" id="GO:2000028">
    <property type="term" value="P:regulation of photoperiodism, flowering"/>
    <property type="evidence" value="ECO:0007669"/>
    <property type="project" value="InterPro"/>
</dbReference>
<accession>A0A5A7Q108</accession>
<dbReference type="InterPro" id="IPR039319">
    <property type="entry name" value="ELF3-like"/>
</dbReference>
<feature type="compositionally biased region" description="Basic and acidic residues" evidence="1">
    <location>
        <begin position="135"/>
        <end position="146"/>
    </location>
</feature>
<dbReference type="Proteomes" id="UP000325081">
    <property type="component" value="Unassembled WGS sequence"/>
</dbReference>
<reference evidence="3" key="1">
    <citation type="journal article" date="2019" name="Curr. Biol.">
        <title>Genome Sequence of Striga asiatica Provides Insight into the Evolution of Plant Parasitism.</title>
        <authorList>
            <person name="Yoshida S."/>
            <person name="Kim S."/>
            <person name="Wafula E.K."/>
            <person name="Tanskanen J."/>
            <person name="Kim Y.M."/>
            <person name="Honaas L."/>
            <person name="Yang Z."/>
            <person name="Spallek T."/>
            <person name="Conn C.E."/>
            <person name="Ichihashi Y."/>
            <person name="Cheong K."/>
            <person name="Cui S."/>
            <person name="Der J.P."/>
            <person name="Gundlach H."/>
            <person name="Jiao Y."/>
            <person name="Hori C."/>
            <person name="Ishida J.K."/>
            <person name="Kasahara H."/>
            <person name="Kiba T."/>
            <person name="Kim M.S."/>
            <person name="Koo N."/>
            <person name="Laohavisit A."/>
            <person name="Lee Y.H."/>
            <person name="Lumba S."/>
            <person name="McCourt P."/>
            <person name="Mortimer J.C."/>
            <person name="Mutuku J.M."/>
            <person name="Nomura T."/>
            <person name="Sasaki-Sekimoto Y."/>
            <person name="Seto Y."/>
            <person name="Wang Y."/>
            <person name="Wakatake T."/>
            <person name="Sakakibara H."/>
            <person name="Demura T."/>
            <person name="Yamaguchi S."/>
            <person name="Yoneyama K."/>
            <person name="Manabe R.I."/>
            <person name="Nelson D.C."/>
            <person name="Schulman A.H."/>
            <person name="Timko M.P."/>
            <person name="dePamphilis C.W."/>
            <person name="Choi D."/>
            <person name="Shirasu K."/>
        </authorList>
    </citation>
    <scope>NUCLEOTIDE SEQUENCE [LARGE SCALE GENOMIC DNA]</scope>
    <source>
        <strain evidence="3">cv. UVA1</strain>
    </source>
</reference>
<protein>
    <submittedName>
        <fullName evidence="2">Protein EARLY FLOWERING 3</fullName>
    </submittedName>
</protein>
<gene>
    <name evidence="2" type="ORF">STAS_15363</name>
</gene>
<feature type="region of interest" description="Disordered" evidence="1">
    <location>
        <begin position="260"/>
        <end position="318"/>
    </location>
</feature>
<sequence>MKGGKNGEKTMGPLFPRIHLNDTDKGGPRAPPRNKMALYEQLSIPSHKFSRQSSNLNSSQVSVSERGPFFSHPMPLENSHYTQHSDLSTPSPQIEQKLDQDEFSVPIFTHPESNKNQEKPSASTPTHNQRPLKSQTDKHNTSRESENTNGEVLENCSLLDDIAAGDLCNGPSLNVNLERGDSVSEDSVLDVVCEVTLTPDNVVGVIGQKHFWNARRAIVNQQRVFAVQVFELHRLIKVQRSIAAAPHLLLEDSAYVIKPTKPSPTKKRSLDNTLKTNQNEPIQKTEHEKAAAQKNECSAENTLEKKSSSQNRPPTNDVTKPCLNQAQAHHWLIPVMSPSEGLVYKPYPGPGFAGPNPTGPNFLGPPYGVPPLPQYHFPPFPPFGYYGMPVMNAGTGPHVPAGGADFNNVQPGAGQSNGPEGIGVQASTGSSPSEKRAAEGRNVLSLFPVGPSSGGPNSACQDCGPDGPSKVIKVVPRNGVSASEHAARIFMSIQQERGQFDSV</sequence>
<feature type="compositionally biased region" description="Polar residues" evidence="1">
    <location>
        <begin position="308"/>
        <end position="318"/>
    </location>
</feature>
<keyword evidence="3" id="KW-1185">Reference proteome</keyword>
<feature type="region of interest" description="Disordered" evidence="1">
    <location>
        <begin position="108"/>
        <end position="149"/>
    </location>
</feature>